<evidence type="ECO:0000313" key="1">
    <source>
        <dbReference type="EMBL" id="QHU07613.1"/>
    </source>
</evidence>
<organism evidence="1">
    <name type="scientific">viral metagenome</name>
    <dbReference type="NCBI Taxonomy" id="1070528"/>
    <lineage>
        <taxon>unclassified sequences</taxon>
        <taxon>metagenomes</taxon>
        <taxon>organismal metagenomes</taxon>
    </lineage>
</organism>
<accession>A0A6C0JQE0</accession>
<sequence length="124" mass="15054">MEQRRVTFDEKVKCFYIESTPKQEREKTRHEFLIIKNFRIIKKYAYSKQEQSLGVFLLPINMILTEIDFRKNEIFDKILIDLLKEFKTIIESKVKNTCNRDKLNEILRYMDLVEGEIMDPLFPQ</sequence>
<name>A0A6C0JQE0_9ZZZZ</name>
<dbReference type="EMBL" id="MN740685">
    <property type="protein sequence ID" value="QHU07613.1"/>
    <property type="molecule type" value="Genomic_DNA"/>
</dbReference>
<protein>
    <submittedName>
        <fullName evidence="1">Uncharacterized protein</fullName>
    </submittedName>
</protein>
<proteinExistence type="predicted"/>
<dbReference type="AlphaFoldDB" id="A0A6C0JQE0"/>
<reference evidence="1" key="1">
    <citation type="journal article" date="2020" name="Nature">
        <title>Giant virus diversity and host interactions through global metagenomics.</title>
        <authorList>
            <person name="Schulz F."/>
            <person name="Roux S."/>
            <person name="Paez-Espino D."/>
            <person name="Jungbluth S."/>
            <person name="Walsh D.A."/>
            <person name="Denef V.J."/>
            <person name="McMahon K.D."/>
            <person name="Konstantinidis K.T."/>
            <person name="Eloe-Fadrosh E.A."/>
            <person name="Kyrpides N.C."/>
            <person name="Woyke T."/>
        </authorList>
    </citation>
    <scope>NUCLEOTIDE SEQUENCE</scope>
    <source>
        <strain evidence="1">GVMAG-S-1041349-163</strain>
    </source>
</reference>